<organism evidence="1 2">
    <name type="scientific">Bacterioplanes sanyensis</name>
    <dbReference type="NCBI Taxonomy" id="1249553"/>
    <lineage>
        <taxon>Bacteria</taxon>
        <taxon>Pseudomonadati</taxon>
        <taxon>Pseudomonadota</taxon>
        <taxon>Gammaproteobacteria</taxon>
        <taxon>Oceanospirillales</taxon>
        <taxon>Oceanospirillaceae</taxon>
        <taxon>Bacterioplanes</taxon>
    </lineage>
</organism>
<evidence type="ECO:0000313" key="1">
    <source>
        <dbReference type="EMBL" id="ASP40218.1"/>
    </source>
</evidence>
<keyword evidence="2" id="KW-1185">Reference proteome</keyword>
<evidence type="ECO:0008006" key="3">
    <source>
        <dbReference type="Google" id="ProtNLM"/>
    </source>
</evidence>
<proteinExistence type="predicted"/>
<dbReference type="KEGG" id="bsan:CHH28_16720"/>
<protein>
    <recommendedName>
        <fullName evidence="3">DUF2971 domain-containing protein</fullName>
    </recommendedName>
</protein>
<dbReference type="AlphaFoldDB" id="A0A222FMG7"/>
<gene>
    <name evidence="1" type="ORF">CHH28_16720</name>
</gene>
<dbReference type="Proteomes" id="UP000202440">
    <property type="component" value="Chromosome"/>
</dbReference>
<evidence type="ECO:0000313" key="2">
    <source>
        <dbReference type="Proteomes" id="UP000202440"/>
    </source>
</evidence>
<dbReference type="EMBL" id="CP022530">
    <property type="protein sequence ID" value="ASP40218.1"/>
    <property type="molecule type" value="Genomic_DNA"/>
</dbReference>
<name>A0A222FMG7_9GAMM</name>
<sequence>MIDLNCLGSPEVEEKDWEDESGERFIFRHRPATVYALGEIENDKLLFQSRKKLNDPGELQIDFCSSETLTEESLPALIEKVLNIHAGAMESDTEESWREGLERLKGVSEERADAVRAFRKHHEHQIEEIKLSVEENLKLGVCCFTKAGLSQTMIAHYGQNSGVILAYKRTELAPDEKCLREVTYSARPFLLNAIDIYSSADPDEAFRRQHQFMAHKAACWAYEKELRLILKKEGPAVHAVNAQALAGACLMPNADASFSRLVKSICQQRGIPLFKIDASDAYKYVAKRVSE</sequence>
<accession>A0A222FMG7</accession>
<reference evidence="1 2" key="1">
    <citation type="submission" date="2017-07" db="EMBL/GenBank/DDBJ databases">
        <title>Annotated genome sequence of Bacterioplanes sanyensis isolated from Red Sea.</title>
        <authorList>
            <person name="Rehman Z.U."/>
        </authorList>
    </citation>
    <scope>NUCLEOTIDE SEQUENCE [LARGE SCALE GENOMIC DNA]</scope>
    <source>
        <strain evidence="1 2">NV9</strain>
    </source>
</reference>